<sequence length="130" mass="14802">MAISLLCFLQGLDNPFPVLIDERKIKTIKDLKDFIKISKRQSILDNNIAVDKFEIWKVSIPLDDIASIGELRNTLAEIENGVKLDDQEILSLFEKISNHIQVFIGNHTNPAKDQVDEEKILLQCQSTLVE</sequence>
<evidence type="ECO:0000256" key="2">
    <source>
        <dbReference type="ARBA" id="ARBA00004613"/>
    </source>
</evidence>
<dbReference type="GO" id="GO:0043657">
    <property type="term" value="C:host cell"/>
    <property type="evidence" value="ECO:0007669"/>
    <property type="project" value="UniProtKB-SubCell"/>
</dbReference>
<dbReference type="EMBL" id="BEXD01004104">
    <property type="protein sequence ID" value="GBC06851.1"/>
    <property type="molecule type" value="Genomic_DNA"/>
</dbReference>
<dbReference type="Proteomes" id="UP000247702">
    <property type="component" value="Unassembled WGS sequence"/>
</dbReference>
<gene>
    <name evidence="6" type="ORF">RCL2_002251900</name>
    <name evidence="5" type="ORF">RclHR1_00710002</name>
</gene>
<evidence type="ECO:0000256" key="3">
    <source>
        <dbReference type="ARBA" id="ARBA00022525"/>
    </source>
</evidence>
<dbReference type="Pfam" id="PF20147">
    <property type="entry name" value="Crinkler"/>
    <property type="match status" value="1"/>
</dbReference>
<evidence type="ECO:0000256" key="1">
    <source>
        <dbReference type="ARBA" id="ARBA00004340"/>
    </source>
</evidence>
<dbReference type="InterPro" id="IPR045379">
    <property type="entry name" value="Crinkler_N"/>
</dbReference>
<name>A0A2Z6RX05_9GLOM</name>
<comment type="caution">
    <text evidence="5">The sequence shown here is derived from an EMBL/GenBank/DDBJ whole genome shotgun (WGS) entry which is preliminary data.</text>
</comment>
<dbReference type="OrthoDB" id="2387236at2759"/>
<feature type="domain" description="Crinkler effector protein N-terminal" evidence="4">
    <location>
        <begin position="3"/>
        <end position="100"/>
    </location>
</feature>
<evidence type="ECO:0000259" key="4">
    <source>
        <dbReference type="Pfam" id="PF20147"/>
    </source>
</evidence>
<evidence type="ECO:0000313" key="6">
    <source>
        <dbReference type="EMBL" id="GES95854.1"/>
    </source>
</evidence>
<organism evidence="5 7">
    <name type="scientific">Rhizophagus clarus</name>
    <dbReference type="NCBI Taxonomy" id="94130"/>
    <lineage>
        <taxon>Eukaryota</taxon>
        <taxon>Fungi</taxon>
        <taxon>Fungi incertae sedis</taxon>
        <taxon>Mucoromycota</taxon>
        <taxon>Glomeromycotina</taxon>
        <taxon>Glomeromycetes</taxon>
        <taxon>Glomerales</taxon>
        <taxon>Glomeraceae</taxon>
        <taxon>Rhizophagus</taxon>
    </lineage>
</organism>
<keyword evidence="7" id="KW-1185">Reference proteome</keyword>
<reference evidence="6" key="2">
    <citation type="submission" date="2019-10" db="EMBL/GenBank/DDBJ databases">
        <title>Conservation and host-specific expression of non-tandemly repeated heterogenous ribosome RNA gene in arbuscular mycorrhizal fungi.</title>
        <authorList>
            <person name="Maeda T."/>
            <person name="Kobayashi Y."/>
            <person name="Nakagawa T."/>
            <person name="Ezawa T."/>
            <person name="Yamaguchi K."/>
            <person name="Bino T."/>
            <person name="Nishimoto Y."/>
            <person name="Shigenobu S."/>
            <person name="Kawaguchi M."/>
        </authorList>
    </citation>
    <scope>NUCLEOTIDE SEQUENCE</scope>
    <source>
        <strain evidence="6">HR1</strain>
    </source>
</reference>
<accession>A0A2Z6RX05</accession>
<proteinExistence type="predicted"/>
<reference evidence="5 7" key="1">
    <citation type="submission" date="2017-11" db="EMBL/GenBank/DDBJ databases">
        <title>The genome of Rhizophagus clarus HR1 reveals common genetic basis of auxotrophy among arbuscular mycorrhizal fungi.</title>
        <authorList>
            <person name="Kobayashi Y."/>
        </authorList>
    </citation>
    <scope>NUCLEOTIDE SEQUENCE [LARGE SCALE GENOMIC DNA]</scope>
    <source>
        <strain evidence="5 7">HR1</strain>
    </source>
</reference>
<dbReference type="EMBL" id="BLAL01000246">
    <property type="protein sequence ID" value="GES95854.1"/>
    <property type="molecule type" value="Genomic_DNA"/>
</dbReference>
<evidence type="ECO:0000313" key="5">
    <source>
        <dbReference type="EMBL" id="GBC06851.1"/>
    </source>
</evidence>
<evidence type="ECO:0000313" key="7">
    <source>
        <dbReference type="Proteomes" id="UP000247702"/>
    </source>
</evidence>
<dbReference type="Proteomes" id="UP000615446">
    <property type="component" value="Unassembled WGS sequence"/>
</dbReference>
<dbReference type="AlphaFoldDB" id="A0A2Z6RX05"/>
<keyword evidence="3" id="KW-0964">Secreted</keyword>
<protein>
    <recommendedName>
        <fullName evidence="4">Crinkler effector protein N-terminal domain-containing protein</fullName>
    </recommendedName>
</protein>
<comment type="subcellular location">
    <subcellularLocation>
        <location evidence="1">Host cell</location>
    </subcellularLocation>
    <subcellularLocation>
        <location evidence="2">Secreted</location>
    </subcellularLocation>
</comment>
<dbReference type="GO" id="GO:0005576">
    <property type="term" value="C:extracellular region"/>
    <property type="evidence" value="ECO:0007669"/>
    <property type="project" value="UniProtKB-SubCell"/>
</dbReference>